<dbReference type="EMBL" id="LSYV01000102">
    <property type="protein sequence ID" value="KXZ43135.1"/>
    <property type="molecule type" value="Genomic_DNA"/>
</dbReference>
<comment type="caution">
    <text evidence="1">The sequence shown here is derived from an EMBL/GenBank/DDBJ whole genome shotgun (WGS) entry which is preliminary data.</text>
</comment>
<proteinExistence type="predicted"/>
<keyword evidence="2" id="KW-1185">Reference proteome</keyword>
<gene>
    <name evidence="1" type="ORF">GPECTOR_101g36</name>
</gene>
<evidence type="ECO:0000313" key="2">
    <source>
        <dbReference type="Proteomes" id="UP000075714"/>
    </source>
</evidence>
<protein>
    <submittedName>
        <fullName evidence="1">Uncharacterized protein</fullName>
    </submittedName>
</protein>
<evidence type="ECO:0000313" key="1">
    <source>
        <dbReference type="EMBL" id="KXZ43135.1"/>
    </source>
</evidence>
<name>A0A150G109_GONPE</name>
<dbReference type="AlphaFoldDB" id="A0A150G109"/>
<reference evidence="2" key="1">
    <citation type="journal article" date="2016" name="Nat. Commun.">
        <title>The Gonium pectorale genome demonstrates co-option of cell cycle regulation during the evolution of multicellularity.</title>
        <authorList>
            <person name="Hanschen E.R."/>
            <person name="Marriage T.N."/>
            <person name="Ferris P.J."/>
            <person name="Hamaji T."/>
            <person name="Toyoda A."/>
            <person name="Fujiyama A."/>
            <person name="Neme R."/>
            <person name="Noguchi H."/>
            <person name="Minakuchi Y."/>
            <person name="Suzuki M."/>
            <person name="Kawai-Toyooka H."/>
            <person name="Smith D.R."/>
            <person name="Sparks H."/>
            <person name="Anderson J."/>
            <person name="Bakaric R."/>
            <person name="Luria V."/>
            <person name="Karger A."/>
            <person name="Kirschner M.W."/>
            <person name="Durand P.M."/>
            <person name="Michod R.E."/>
            <person name="Nozaki H."/>
            <person name="Olson B.J."/>
        </authorList>
    </citation>
    <scope>NUCLEOTIDE SEQUENCE [LARGE SCALE GENOMIC DNA]</scope>
    <source>
        <strain evidence="2">NIES-2863</strain>
    </source>
</reference>
<sequence>MGQAVEGSYHSKGYKRDGDLVDMAYLILHVGGPMLLSAMHKAGVMPSVSWVLHQGQAPKMRNFFGGRGRLEETIAYNLDRMVAMQRLFNNTECSTSYDDLWKPLKQMPLLPLLDRRCKPGNYMTDAFDGLHDGRNVSAAVQLLLEIVVELQSIKTLDLPTTFLPILTRLRVVDRRCKPGNYMTDAFDLKHR</sequence>
<accession>A0A150G109</accession>
<dbReference type="OrthoDB" id="2691851at2759"/>
<organism evidence="1 2">
    <name type="scientific">Gonium pectorale</name>
    <name type="common">Green alga</name>
    <dbReference type="NCBI Taxonomy" id="33097"/>
    <lineage>
        <taxon>Eukaryota</taxon>
        <taxon>Viridiplantae</taxon>
        <taxon>Chlorophyta</taxon>
        <taxon>core chlorophytes</taxon>
        <taxon>Chlorophyceae</taxon>
        <taxon>CS clade</taxon>
        <taxon>Chlamydomonadales</taxon>
        <taxon>Volvocaceae</taxon>
        <taxon>Gonium</taxon>
    </lineage>
</organism>
<dbReference type="Proteomes" id="UP000075714">
    <property type="component" value="Unassembled WGS sequence"/>
</dbReference>